<comment type="caution">
    <text evidence="1">The sequence shown here is derived from an EMBL/GenBank/DDBJ whole genome shotgun (WGS) entry which is preliminary data.</text>
</comment>
<organism evidence="1 2">
    <name type="scientific">Naganishia cerealis</name>
    <dbReference type="NCBI Taxonomy" id="610337"/>
    <lineage>
        <taxon>Eukaryota</taxon>
        <taxon>Fungi</taxon>
        <taxon>Dikarya</taxon>
        <taxon>Basidiomycota</taxon>
        <taxon>Agaricomycotina</taxon>
        <taxon>Tremellomycetes</taxon>
        <taxon>Filobasidiales</taxon>
        <taxon>Filobasidiaceae</taxon>
        <taxon>Naganishia</taxon>
    </lineage>
</organism>
<gene>
    <name evidence="1" type="ORF">QFC19_009277</name>
</gene>
<name>A0ACC2UVW4_9TREE</name>
<evidence type="ECO:0000313" key="1">
    <source>
        <dbReference type="EMBL" id="KAJ9091040.1"/>
    </source>
</evidence>
<keyword evidence="2" id="KW-1185">Reference proteome</keyword>
<proteinExistence type="predicted"/>
<protein>
    <submittedName>
        <fullName evidence="1">Uncharacterized protein</fullName>
    </submittedName>
</protein>
<sequence length="167" mass="18075">MTRTESGLDKSLPKNGAGPHNWGSLAEQTHPYIHHNLDNAKLSPQNQNYKGAEGDIDLETDEDAQDDQLAASPSTAATLHAHGGNEQQESNATPNGGAQRRMSNMTEEEREKAREWRHGAMNRDSIDLAAIARTSGAFSQSPTNADAMLSTSPVMNMSAMAGKLNRY</sequence>
<reference evidence="1" key="1">
    <citation type="submission" date="2023-04" db="EMBL/GenBank/DDBJ databases">
        <title>Draft Genome sequencing of Naganishia species isolated from polar environments using Oxford Nanopore Technology.</title>
        <authorList>
            <person name="Leo P."/>
            <person name="Venkateswaran K."/>
        </authorList>
    </citation>
    <scope>NUCLEOTIDE SEQUENCE</scope>
    <source>
        <strain evidence="1">MNA-CCFEE 5261</strain>
    </source>
</reference>
<dbReference type="EMBL" id="JASBWR010000156">
    <property type="protein sequence ID" value="KAJ9091040.1"/>
    <property type="molecule type" value="Genomic_DNA"/>
</dbReference>
<accession>A0ACC2UVW4</accession>
<evidence type="ECO:0000313" key="2">
    <source>
        <dbReference type="Proteomes" id="UP001241377"/>
    </source>
</evidence>
<dbReference type="Proteomes" id="UP001241377">
    <property type="component" value="Unassembled WGS sequence"/>
</dbReference>